<reference evidence="1 2" key="2">
    <citation type="journal article" date="2022" name="Mol. Ecol. Resour.">
        <title>The genomes of chicory, endive, great burdock and yacon provide insights into Asteraceae paleo-polyploidization history and plant inulin production.</title>
        <authorList>
            <person name="Fan W."/>
            <person name="Wang S."/>
            <person name="Wang H."/>
            <person name="Wang A."/>
            <person name="Jiang F."/>
            <person name="Liu H."/>
            <person name="Zhao H."/>
            <person name="Xu D."/>
            <person name="Zhang Y."/>
        </authorList>
    </citation>
    <scope>NUCLEOTIDE SEQUENCE [LARGE SCALE GENOMIC DNA]</scope>
    <source>
        <strain evidence="2">cv. Yunnan</strain>
        <tissue evidence="1">Leaves</tissue>
    </source>
</reference>
<reference evidence="2" key="1">
    <citation type="journal article" date="2022" name="Mol. Ecol. Resour.">
        <title>The genomes of chicory, endive, great burdock and yacon provide insights into Asteraceae palaeo-polyploidization history and plant inulin production.</title>
        <authorList>
            <person name="Fan W."/>
            <person name="Wang S."/>
            <person name="Wang H."/>
            <person name="Wang A."/>
            <person name="Jiang F."/>
            <person name="Liu H."/>
            <person name="Zhao H."/>
            <person name="Xu D."/>
            <person name="Zhang Y."/>
        </authorList>
    </citation>
    <scope>NUCLEOTIDE SEQUENCE [LARGE SCALE GENOMIC DNA]</scope>
    <source>
        <strain evidence="2">cv. Yunnan</strain>
    </source>
</reference>
<comment type="caution">
    <text evidence="1">The sequence shown here is derived from an EMBL/GenBank/DDBJ whole genome shotgun (WGS) entry which is preliminary data.</text>
</comment>
<evidence type="ECO:0000313" key="1">
    <source>
        <dbReference type="EMBL" id="KAI3811254.1"/>
    </source>
</evidence>
<name>A0ACB9ISK3_9ASTR</name>
<keyword evidence="2" id="KW-1185">Reference proteome</keyword>
<accession>A0ACB9ISK3</accession>
<organism evidence="1 2">
    <name type="scientific">Smallanthus sonchifolius</name>
    <dbReference type="NCBI Taxonomy" id="185202"/>
    <lineage>
        <taxon>Eukaryota</taxon>
        <taxon>Viridiplantae</taxon>
        <taxon>Streptophyta</taxon>
        <taxon>Embryophyta</taxon>
        <taxon>Tracheophyta</taxon>
        <taxon>Spermatophyta</taxon>
        <taxon>Magnoliopsida</taxon>
        <taxon>eudicotyledons</taxon>
        <taxon>Gunneridae</taxon>
        <taxon>Pentapetalae</taxon>
        <taxon>asterids</taxon>
        <taxon>campanulids</taxon>
        <taxon>Asterales</taxon>
        <taxon>Asteraceae</taxon>
        <taxon>Asteroideae</taxon>
        <taxon>Heliantheae alliance</taxon>
        <taxon>Millerieae</taxon>
        <taxon>Smallanthus</taxon>
    </lineage>
</organism>
<protein>
    <submittedName>
        <fullName evidence="1">Uncharacterized protein</fullName>
    </submittedName>
</protein>
<proteinExistence type="predicted"/>
<evidence type="ECO:0000313" key="2">
    <source>
        <dbReference type="Proteomes" id="UP001056120"/>
    </source>
</evidence>
<gene>
    <name evidence="1" type="ORF">L1987_20973</name>
</gene>
<dbReference type="Proteomes" id="UP001056120">
    <property type="component" value="Linkage Group LG07"/>
</dbReference>
<sequence length="231" mass="24814">MARPVAPSFYPTRGFTKGKRPVNVSTGTSYRDVLVKDSVPCYAPRKSVTIDCEVQLYSKHVMGRSVSGGLPEIIPEYNDQGSHGNEKAEKLAARCLHGEAARSCMDYKESDYAAGNSFSFTSEAVQTSVGIYESGESVPDLNSLCPIPPLPVPQLPIPVSANSFGGNCLPDEVVPDSQVDGAGAGNLADTELTYEVEETVKVRACIGIDLQERRDQVRSLIQSDGVCKVPQ</sequence>
<dbReference type="EMBL" id="CM042024">
    <property type="protein sequence ID" value="KAI3811254.1"/>
    <property type="molecule type" value="Genomic_DNA"/>
</dbReference>